<dbReference type="InterPro" id="IPR000639">
    <property type="entry name" value="Epox_hydrolase-like"/>
</dbReference>
<dbReference type="SUPFAM" id="SSF53474">
    <property type="entry name" value="alpha/beta-Hydrolases"/>
    <property type="match status" value="1"/>
</dbReference>
<gene>
    <name evidence="2" type="ORF">VitviT2T_018256</name>
</gene>
<dbReference type="PRINTS" id="PR00412">
    <property type="entry name" value="EPOXHYDRLASE"/>
</dbReference>
<protein>
    <recommendedName>
        <fullName evidence="1">AB hydrolase-1 domain-containing protein</fullName>
    </recommendedName>
</protein>
<dbReference type="EMBL" id="CP126659">
    <property type="protein sequence ID" value="WJZ99842.1"/>
    <property type="molecule type" value="Genomic_DNA"/>
</dbReference>
<evidence type="ECO:0000313" key="3">
    <source>
        <dbReference type="Proteomes" id="UP001227230"/>
    </source>
</evidence>
<reference evidence="2 3" key="1">
    <citation type="journal article" date="2023" name="Hortic Res">
        <title>The complete reference genome for grapevine (Vitis vinifera L.) genetics and breeding.</title>
        <authorList>
            <person name="Shi X."/>
            <person name="Cao S."/>
            <person name="Wang X."/>
            <person name="Huang S."/>
            <person name="Wang Y."/>
            <person name="Liu Z."/>
            <person name="Liu W."/>
            <person name="Leng X."/>
            <person name="Peng Y."/>
            <person name="Wang N."/>
            <person name="Wang Y."/>
            <person name="Ma Z."/>
            <person name="Xu X."/>
            <person name="Zhang F."/>
            <person name="Xue H."/>
            <person name="Zhong H."/>
            <person name="Wang Y."/>
            <person name="Zhang K."/>
            <person name="Velt A."/>
            <person name="Avia K."/>
            <person name="Holtgrawe D."/>
            <person name="Grimplet J."/>
            <person name="Matus J.T."/>
            <person name="Ware D."/>
            <person name="Wu X."/>
            <person name="Wang H."/>
            <person name="Liu C."/>
            <person name="Fang Y."/>
            <person name="Rustenholz C."/>
            <person name="Cheng Z."/>
            <person name="Xiao H."/>
            <person name="Zhou Y."/>
        </authorList>
    </citation>
    <scope>NUCLEOTIDE SEQUENCE [LARGE SCALE GENOMIC DNA]</scope>
    <source>
        <strain evidence="3">cv. Pinot noir / PN40024</strain>
        <tissue evidence="2">Leaf</tissue>
    </source>
</reference>
<name>A0ABY9CX55_VITVI</name>
<dbReference type="InterPro" id="IPR029058">
    <property type="entry name" value="AB_hydrolase_fold"/>
</dbReference>
<feature type="domain" description="AB hydrolase-1" evidence="1">
    <location>
        <begin position="50"/>
        <end position="285"/>
    </location>
</feature>
<organism evidence="2 3">
    <name type="scientific">Vitis vinifera</name>
    <name type="common">Grape</name>
    <dbReference type="NCBI Taxonomy" id="29760"/>
    <lineage>
        <taxon>Eukaryota</taxon>
        <taxon>Viridiplantae</taxon>
        <taxon>Streptophyta</taxon>
        <taxon>Embryophyta</taxon>
        <taxon>Tracheophyta</taxon>
        <taxon>Spermatophyta</taxon>
        <taxon>Magnoliopsida</taxon>
        <taxon>eudicotyledons</taxon>
        <taxon>Gunneridae</taxon>
        <taxon>Pentapetalae</taxon>
        <taxon>rosids</taxon>
        <taxon>Vitales</taxon>
        <taxon>Vitaceae</taxon>
        <taxon>Viteae</taxon>
        <taxon>Vitis</taxon>
    </lineage>
</organism>
<evidence type="ECO:0000313" key="2">
    <source>
        <dbReference type="EMBL" id="WJZ99842.1"/>
    </source>
</evidence>
<dbReference type="PANTHER" id="PTHR43139">
    <property type="entry name" value="SI:DKEY-122A22.2"/>
    <property type="match status" value="1"/>
</dbReference>
<dbReference type="InterPro" id="IPR000073">
    <property type="entry name" value="AB_hydrolase_1"/>
</dbReference>
<dbReference type="Gene3D" id="3.40.50.1820">
    <property type="entry name" value="alpha/beta hydrolase"/>
    <property type="match status" value="1"/>
</dbReference>
<dbReference type="PANTHER" id="PTHR43139:SF7">
    <property type="entry name" value="ALPHA_BETA-HYDROLASES SUPERFAMILY PROTEIN"/>
    <property type="match status" value="1"/>
</dbReference>
<accession>A0ABY9CX55</accession>
<evidence type="ECO:0000259" key="1">
    <source>
        <dbReference type="Pfam" id="PF00561"/>
    </source>
</evidence>
<dbReference type="InterPro" id="IPR052370">
    <property type="entry name" value="Meta-cleavage_hydrolase"/>
</dbReference>
<dbReference type="Proteomes" id="UP001227230">
    <property type="component" value="Chromosome 12"/>
</dbReference>
<sequence length="311" mass="35711">MAKCFSFAASRDWWYRYSFTSAGLRSVLTDLGEGTVMHCWVPKCHRQTKPNLVLVHGFGANAMWQYGYLLRHFIQRFNIYVPDLLFFGRSFTTRPERTEAFQAECVMKMMETHGVRKMNLVGVSYGGFVGYNMAVQFPEAMERLVLCCTGVCLEEKDMEQSLFAVSDLEEAASTLMPQTPEKLRELMKLSFVKPVKGVPNYFLTDFIDVMCTDHVEEKRELLQMILKDRKLINLPKITQPTLIVWGDQDQIFPIELAYRLERHLGENAKLVVIKNTGHAVNLEKPGEFAKHLKSFLIDSSQSVASKDDRVD</sequence>
<dbReference type="Pfam" id="PF00561">
    <property type="entry name" value="Abhydrolase_1"/>
    <property type="match status" value="1"/>
</dbReference>
<dbReference type="PRINTS" id="PR00111">
    <property type="entry name" value="ABHYDROLASE"/>
</dbReference>
<keyword evidence="3" id="KW-1185">Reference proteome</keyword>
<proteinExistence type="predicted"/>